<evidence type="ECO:0000313" key="8">
    <source>
        <dbReference type="RefSeq" id="XP_014671383.1"/>
    </source>
</evidence>
<evidence type="ECO:0000256" key="4">
    <source>
        <dbReference type="ARBA" id="ARBA00022917"/>
    </source>
</evidence>
<dbReference type="InterPro" id="IPR014729">
    <property type="entry name" value="Rossmann-like_a/b/a_fold"/>
</dbReference>
<keyword evidence="3" id="KW-0067">ATP-binding</keyword>
<dbReference type="InterPro" id="IPR015413">
    <property type="entry name" value="Methionyl/Leucyl_tRNA_Synth"/>
</dbReference>
<evidence type="ECO:0000259" key="6">
    <source>
        <dbReference type="Pfam" id="PF09334"/>
    </source>
</evidence>
<dbReference type="InterPro" id="IPR033911">
    <property type="entry name" value="MetRS_core"/>
</dbReference>
<keyword evidence="7" id="KW-1185">Reference proteome</keyword>
<organism evidence="7 8">
    <name type="scientific">Priapulus caudatus</name>
    <name type="common">Priapulid worm</name>
    <dbReference type="NCBI Taxonomy" id="37621"/>
    <lineage>
        <taxon>Eukaryota</taxon>
        <taxon>Metazoa</taxon>
        <taxon>Ecdysozoa</taxon>
        <taxon>Scalidophora</taxon>
        <taxon>Priapulida</taxon>
        <taxon>Priapulimorpha</taxon>
        <taxon>Priapulimorphida</taxon>
        <taxon>Priapulidae</taxon>
        <taxon>Priapulus</taxon>
    </lineage>
</organism>
<feature type="domain" description="Methionyl/Leucyl tRNA synthetase" evidence="6">
    <location>
        <begin position="41"/>
        <end position="123"/>
    </location>
</feature>
<dbReference type="Pfam" id="PF09334">
    <property type="entry name" value="tRNA-synt_1g"/>
    <property type="match status" value="1"/>
</dbReference>
<gene>
    <name evidence="8" type="primary">LOC106812118</name>
</gene>
<reference evidence="8" key="1">
    <citation type="submission" date="2025-08" db="UniProtKB">
        <authorList>
            <consortium name="RefSeq"/>
        </authorList>
    </citation>
    <scope>IDENTIFICATION</scope>
</reference>
<keyword evidence="2" id="KW-0547">Nucleotide-binding</keyword>
<evidence type="ECO:0000256" key="5">
    <source>
        <dbReference type="ARBA" id="ARBA00023146"/>
    </source>
</evidence>
<name>A0ABM1EGR2_PRICU</name>
<dbReference type="PANTHER" id="PTHR43326">
    <property type="entry name" value="METHIONYL-TRNA SYNTHETASE"/>
    <property type="match status" value="1"/>
</dbReference>
<dbReference type="Proteomes" id="UP000695022">
    <property type="component" value="Unplaced"/>
</dbReference>
<keyword evidence="1" id="KW-0436">Ligase</keyword>
<dbReference type="InterPro" id="IPR023457">
    <property type="entry name" value="Met-tRNA_synth_2"/>
</dbReference>
<evidence type="ECO:0000313" key="7">
    <source>
        <dbReference type="Proteomes" id="UP000695022"/>
    </source>
</evidence>
<sequence>MKFSTSSIILRRLSRSLRSKYICRQLTNQEALLAKPTDSFFITTPIFYVNAAPHIGHLYTALIADAAHRWQLFLGCPATIFATGTDEHGLKVQQAAAMAQMDPLDYCSQVSDKFRDLFRKLVVETLTLT</sequence>
<dbReference type="PRINTS" id="PR01041">
    <property type="entry name" value="TRNASYNTHMET"/>
</dbReference>
<dbReference type="PANTHER" id="PTHR43326:SF1">
    <property type="entry name" value="METHIONINE--TRNA LIGASE, MITOCHONDRIAL"/>
    <property type="match status" value="1"/>
</dbReference>
<evidence type="ECO:0000256" key="3">
    <source>
        <dbReference type="ARBA" id="ARBA00022840"/>
    </source>
</evidence>
<dbReference type="GeneID" id="106812118"/>
<dbReference type="Gene3D" id="3.40.50.620">
    <property type="entry name" value="HUPs"/>
    <property type="match status" value="1"/>
</dbReference>
<keyword evidence="5" id="KW-0030">Aminoacyl-tRNA synthetase</keyword>
<proteinExistence type="predicted"/>
<evidence type="ECO:0000256" key="2">
    <source>
        <dbReference type="ARBA" id="ARBA00022741"/>
    </source>
</evidence>
<dbReference type="RefSeq" id="XP_014671383.1">
    <property type="nucleotide sequence ID" value="XM_014815897.1"/>
</dbReference>
<evidence type="ECO:0000256" key="1">
    <source>
        <dbReference type="ARBA" id="ARBA00022598"/>
    </source>
</evidence>
<protein>
    <submittedName>
        <fullName evidence="8">Methionine--tRNA ligase, mitochondrial-like</fullName>
    </submittedName>
</protein>
<accession>A0ABM1EGR2</accession>
<dbReference type="SUPFAM" id="SSF52374">
    <property type="entry name" value="Nucleotidylyl transferase"/>
    <property type="match status" value="1"/>
</dbReference>
<keyword evidence="4" id="KW-0648">Protein biosynthesis</keyword>